<dbReference type="EMBL" id="MU003511">
    <property type="protein sequence ID" value="KAF2469693.1"/>
    <property type="molecule type" value="Genomic_DNA"/>
</dbReference>
<sequence>MNEDLRVVNIHDRDFQKYSVDNRIYCVPIDEREEERLESQHDLLLRLSGNRLFFPRIENPRKILDCGYGRGDWAVAIAEEYEDCQVTGIDIYPVLISDQPDNLYLYGFNLNDRLNDPEVFERNAYNLIHSRFVAPGIKKNRWRSYIRDMKALMRPGGWLQMAEYYLNIQSGSGRLSSNSALRRWWEAYSRALEDSNRNPRVGQKLQEYMTEAGLRDVGGTVLHLPIGAWDPDPTRSAIGRDCVGMVCELLDSLAIWPLTEKLGWTAAQVKILTDAARVEIQDVSLKLYIPM</sequence>
<dbReference type="Proteomes" id="UP000799755">
    <property type="component" value="Unassembled WGS sequence"/>
</dbReference>
<name>A0ACB6QRT4_9PLEO</name>
<organism evidence="1 2">
    <name type="scientific">Lindgomyces ingoldianus</name>
    <dbReference type="NCBI Taxonomy" id="673940"/>
    <lineage>
        <taxon>Eukaryota</taxon>
        <taxon>Fungi</taxon>
        <taxon>Dikarya</taxon>
        <taxon>Ascomycota</taxon>
        <taxon>Pezizomycotina</taxon>
        <taxon>Dothideomycetes</taxon>
        <taxon>Pleosporomycetidae</taxon>
        <taxon>Pleosporales</taxon>
        <taxon>Lindgomycetaceae</taxon>
        <taxon>Lindgomyces</taxon>
    </lineage>
</organism>
<protein>
    <submittedName>
        <fullName evidence="1">S-adenosyl-L-methionine-dependent methyltransferase</fullName>
    </submittedName>
</protein>
<accession>A0ACB6QRT4</accession>
<keyword evidence="1" id="KW-0489">Methyltransferase</keyword>
<proteinExistence type="predicted"/>
<evidence type="ECO:0000313" key="1">
    <source>
        <dbReference type="EMBL" id="KAF2469693.1"/>
    </source>
</evidence>
<keyword evidence="2" id="KW-1185">Reference proteome</keyword>
<keyword evidence="1" id="KW-0808">Transferase</keyword>
<evidence type="ECO:0000313" key="2">
    <source>
        <dbReference type="Proteomes" id="UP000799755"/>
    </source>
</evidence>
<comment type="caution">
    <text evidence="1">The sequence shown here is derived from an EMBL/GenBank/DDBJ whole genome shotgun (WGS) entry which is preliminary data.</text>
</comment>
<gene>
    <name evidence="1" type="ORF">BDR25DRAFT_228356</name>
</gene>
<reference evidence="1" key="1">
    <citation type="journal article" date="2020" name="Stud. Mycol.">
        <title>101 Dothideomycetes genomes: a test case for predicting lifestyles and emergence of pathogens.</title>
        <authorList>
            <person name="Haridas S."/>
            <person name="Albert R."/>
            <person name="Binder M."/>
            <person name="Bloem J."/>
            <person name="Labutti K."/>
            <person name="Salamov A."/>
            <person name="Andreopoulos B."/>
            <person name="Baker S."/>
            <person name="Barry K."/>
            <person name="Bills G."/>
            <person name="Bluhm B."/>
            <person name="Cannon C."/>
            <person name="Castanera R."/>
            <person name="Culley D."/>
            <person name="Daum C."/>
            <person name="Ezra D."/>
            <person name="Gonzalez J."/>
            <person name="Henrissat B."/>
            <person name="Kuo A."/>
            <person name="Liang C."/>
            <person name="Lipzen A."/>
            <person name="Lutzoni F."/>
            <person name="Magnuson J."/>
            <person name="Mondo S."/>
            <person name="Nolan M."/>
            <person name="Ohm R."/>
            <person name="Pangilinan J."/>
            <person name="Park H.-J."/>
            <person name="Ramirez L."/>
            <person name="Alfaro M."/>
            <person name="Sun H."/>
            <person name="Tritt A."/>
            <person name="Yoshinaga Y."/>
            <person name="Zwiers L.-H."/>
            <person name="Turgeon B."/>
            <person name="Goodwin S."/>
            <person name="Spatafora J."/>
            <person name="Crous P."/>
            <person name="Grigoriev I."/>
        </authorList>
    </citation>
    <scope>NUCLEOTIDE SEQUENCE</scope>
    <source>
        <strain evidence="1">ATCC 200398</strain>
    </source>
</reference>